<dbReference type="VEuPathDB" id="FungiDB:P174DRAFT_447641"/>
<dbReference type="GO" id="GO:0005634">
    <property type="term" value="C:nucleus"/>
    <property type="evidence" value="ECO:0007669"/>
    <property type="project" value="InterPro"/>
</dbReference>
<dbReference type="PANTHER" id="PTHR28122">
    <property type="entry name" value="E3 UBIQUITIN-PROTEIN LIGASE SUBSTRATE RECEPTOR MMS22"/>
    <property type="match status" value="1"/>
</dbReference>
<feature type="compositionally biased region" description="Acidic residues" evidence="1">
    <location>
        <begin position="508"/>
        <end position="518"/>
    </location>
</feature>
<dbReference type="RefSeq" id="XP_024687693.1">
    <property type="nucleotide sequence ID" value="XM_024828688.1"/>
</dbReference>
<feature type="region of interest" description="Disordered" evidence="1">
    <location>
        <begin position="1"/>
        <end position="262"/>
    </location>
</feature>
<feature type="compositionally biased region" description="Low complexity" evidence="1">
    <location>
        <begin position="214"/>
        <end position="229"/>
    </location>
</feature>
<name>A0A2I1CN90_ASPN1</name>
<feature type="compositionally biased region" description="Basic and acidic residues" evidence="1">
    <location>
        <begin position="692"/>
        <end position="703"/>
    </location>
</feature>
<dbReference type="Pfam" id="PF09462">
    <property type="entry name" value="Mus7"/>
    <property type="match status" value="1"/>
</dbReference>
<feature type="region of interest" description="Disordered" evidence="1">
    <location>
        <begin position="635"/>
        <end position="703"/>
    </location>
</feature>
<dbReference type="Proteomes" id="UP000234474">
    <property type="component" value="Unassembled WGS sequence"/>
</dbReference>
<dbReference type="PANTHER" id="PTHR28122:SF1">
    <property type="entry name" value="E3 UBIQUITIN-PROTEIN LIGASE SUBSTRATE RECEPTOR MMS22"/>
    <property type="match status" value="1"/>
</dbReference>
<feature type="region of interest" description="Disordered" evidence="1">
    <location>
        <begin position="495"/>
        <end position="518"/>
    </location>
</feature>
<feature type="compositionally biased region" description="Basic residues" evidence="1">
    <location>
        <begin position="967"/>
        <end position="978"/>
    </location>
</feature>
<feature type="region of interest" description="Disordered" evidence="1">
    <location>
        <begin position="952"/>
        <end position="1001"/>
    </location>
</feature>
<protein>
    <recommendedName>
        <fullName evidence="4">Mus7/MMS22 family-domain-containing protein</fullName>
    </recommendedName>
</protein>
<feature type="compositionally biased region" description="Polar residues" evidence="1">
    <location>
        <begin position="435"/>
        <end position="447"/>
    </location>
</feature>
<reference evidence="3" key="1">
    <citation type="journal article" date="2018" name="Proc. Natl. Acad. Sci. U.S.A.">
        <title>Linking secondary metabolites to gene clusters through genome sequencing of six diverse Aspergillus species.</title>
        <authorList>
            <person name="Kaerboelling I."/>
            <person name="Vesth T.C."/>
            <person name="Frisvad J.C."/>
            <person name="Nybo J.L."/>
            <person name="Theobald S."/>
            <person name="Kuo A."/>
            <person name="Bowyer P."/>
            <person name="Matsuda Y."/>
            <person name="Mondo S."/>
            <person name="Lyhne E.K."/>
            <person name="Kogle M.E."/>
            <person name="Clum A."/>
            <person name="Lipzen A."/>
            <person name="Salamov A."/>
            <person name="Ngan C.Y."/>
            <person name="Daum C."/>
            <person name="Chiniquy J."/>
            <person name="Barry K."/>
            <person name="LaButti K."/>
            <person name="Haridas S."/>
            <person name="Simmons B.A."/>
            <person name="Magnuson J.K."/>
            <person name="Mortensen U.H."/>
            <person name="Larsen T.O."/>
            <person name="Grigoriev I.V."/>
            <person name="Baker S.E."/>
            <person name="Andersen M.R."/>
        </authorList>
    </citation>
    <scope>NUCLEOTIDE SEQUENCE [LARGE SCALE GENOMIC DNA]</scope>
    <source>
        <strain evidence="3">IBT 16806</strain>
    </source>
</reference>
<evidence type="ECO:0000256" key="1">
    <source>
        <dbReference type="SAM" id="MobiDB-lite"/>
    </source>
</evidence>
<feature type="compositionally biased region" description="Basic and acidic residues" evidence="1">
    <location>
        <begin position="555"/>
        <end position="567"/>
    </location>
</feature>
<dbReference type="GeneID" id="36536014"/>
<feature type="compositionally biased region" description="Polar residues" evidence="1">
    <location>
        <begin position="545"/>
        <end position="554"/>
    </location>
</feature>
<sequence length="2278" mass="255173">MESWRERGFVPDSDSELDFDSQESKVVSGRFEDSDRGTEEVVAPNAKLTAPAADDEANEGELDGAGDDGTDKARDVVLSSKDAEESTPAIDKAEEDSTMVDLRKKTSQSDSGSVRGNHKDRANQSAPATRKVADSSSSSSGVSATNPSTPSTPRTQPQAGIWDIPSSPDELQFDVQPSRRRITYFSKRKDPGTQKNSSTIDEAGTQLVNVNENISPLSSPLSSLHSISLGEDDDSLRDRQEVQKETETTETQAPQNREEPLLPFEIPDHILQEMSQPMRRSLRQRNPIQLHPYLLEDAKYRSLMKARGLKPVRVPLHQAVHDTADESQSKDFEPPSSSPAEDFQFPPSSPTMDQPLPDRHVHKDPLHRRGRVDPQLQDHLANRPDARPSKRRRVSRPGDADRRSLKHASQPKVVIGQSPARPEHDSIFNIPSPPRSGSVSSTQTSQHAEGFRFPLGFTPPTLTTPVTEPRVNGRNAINSDMTDWLTGADDQVSVDGEATNQSQPNSDVGEDAPEEDDEQFAVRALQRKIKGVLPASWLRLDQKNQRQGNLPSTQRQRDRLVSHRTENAKGVARKITKKNDSRMVSTAREPLASLSHLADDDSGESSRAEEDMPVDAHKKMAELFQLDLPFDDDIAGDDIPESDHIDYMFPPIPRGPIGPRSRKPGKKRQRTETGGSHSHSHTKRPRLKRQTRITDPEYGARKERAAPRRLPRLGILDAPDVAHRPRNEQPQFLRVAARRARSRKDMGRRSPSRKFIKLGSRLDTEDANKALGEWQKGKLRQTQLPRVQTKLYARPPLLDRSVNQSAVVTNYNPSLKERGFLPDPERTNSVDMIDDTLDETPPDVPAITPTTERDISSRPKPASGQQGRKWVIRRNFAVSSLKRNGPRPAEPEITDASRNSASPSLFQKTLALLNRDYRHKHPAHRNLPLGRYLADTLTPSLPTKVQSDVSAEIPNPATDASPTLPGHNRRRQLKKRPPRRLDLGALDSQEVDTRDSGTTVPADSVVLENSRSTISTGNGLKSFRRTYTVDFDITPLCPGTFFHESTFIGSGQFARALNVQSRNMDVKTGLSRIKLRDQIFRWGPWNDTVSSEFGQVFDVMIEELETKAASEVATSMDRGTASHDACALYRSLVQYVTEHLAFEDPIDRMGFVKRAQSLIAKLNEQLTAVALSDERPRDYLTQIASYNLVFASQAFQVACHALVDGNIAHEISDMVKFAARRVLGFIASRTAQILMRTFLQDNKSPNKREAGIQADQSVIEAYVIVRHVLQSMDKLKGCFGELIAEAYLSAGGDSSNSGDIDGFENGWESLFTTLPLNEFDSCGLVRIGARFREAHDNWLMVKRLLSPVLANYDTNAETQPISCNNYCRVLFRRCHHLINGWGWRDCRPIMQLMYDFFAKRHLYDLKLEESYKSPSFLDELDRNPSFDVQPGDPSYHIFLKILATGLRFLPLSCDKKQIRNFAWRLLPNHDGRYPKEKPISQSDLDAVRNHHDLLCTLYFAVPDGCRPRLEIIKTLVDPAISHRETCNISIRAWSRLVRFKLSTDEDVSGLEPFADWHCYFLTEFLKQHSLARKEIEAQNAIAKSFSREEVEKTISQNQRQIESLLTMALGGLQNAVRAAPTLEHARVVVSKAPIRAILGLFNPKVARVNTVVSEALLVIVAYLQKCDANPVPAAKTPTVPADEDSQEYGDWTDIEAIYGDESPSVSKGVEYVESAFLPAVSRLVSNCFGEDHCPEDVILLNVVDCWTSIAWVLVKHGLKHWDNYLGHYDGESWSSLRSTVQTRKFTPLFLASCIERDPRCLSECRLLILSMWLSSLVERVSMLKFQHRLTEALLNLDTTDPLLHNLPFSKDRQNDRYSISLEDLSQRRLSLLSSLLSNMRAHVQDLEDTESRELSSTRRDCRELIQRMMASMKANYQELGSGGASAQGAYVDFVHRIVGFLQQYSRDICPIDPFFTDPTSFPLPSADPTYIVARLKSYEPKLCSEKVVKTLIVFVQGVSERAAIDGQQVYLVDQLHTSMADIYETGDPCKPTLRAVLLQCVFSAYIECAFSNPAAWLLSRPIIQTVSLVFKDLLFFMDITDPMCRASVLAILGAVFRSSYQAVRYITRNPRILTDFTAITTLTSLVEMVTSAIPVVDYIDRATDVGGWAVSQIGALRGLVLFVASSLREQPLASEVLGLVQSSKAFDDNGTTNQAVPSFFHGLRAAATHELQAYLNDSWSQHQGKYYFTRRGGHQPQEVQLEPSVAAEIERTPVAAFEQAVQTFLDTVRAVDLFDEAD</sequence>
<feature type="compositionally biased region" description="Polar residues" evidence="1">
    <location>
        <begin position="193"/>
        <end position="213"/>
    </location>
</feature>
<proteinExistence type="predicted"/>
<evidence type="ECO:0000313" key="3">
    <source>
        <dbReference type="Proteomes" id="UP000234474"/>
    </source>
</evidence>
<comment type="caution">
    <text evidence="2">The sequence shown here is derived from an EMBL/GenBank/DDBJ whole genome shotgun (WGS) entry which is preliminary data.</text>
</comment>
<keyword evidence="3" id="KW-1185">Reference proteome</keyword>
<feature type="compositionally biased region" description="Low complexity" evidence="1">
    <location>
        <begin position="451"/>
        <end position="470"/>
    </location>
</feature>
<accession>A0A2I1CN90</accession>
<feature type="compositionally biased region" description="Acidic residues" evidence="1">
    <location>
        <begin position="53"/>
        <end position="68"/>
    </location>
</feature>
<dbReference type="InterPro" id="IPR019021">
    <property type="entry name" value="Mms22"/>
</dbReference>
<dbReference type="OrthoDB" id="2386201at2759"/>
<dbReference type="STRING" id="1392255.A0A2I1CN90"/>
<dbReference type="GO" id="GO:0000724">
    <property type="term" value="P:double-strand break repair via homologous recombination"/>
    <property type="evidence" value="ECO:0007669"/>
    <property type="project" value="TreeGrafter"/>
</dbReference>
<feature type="compositionally biased region" description="Basic residues" evidence="1">
    <location>
        <begin position="660"/>
        <end position="669"/>
    </location>
</feature>
<feature type="region of interest" description="Disordered" evidence="1">
    <location>
        <begin position="321"/>
        <end position="481"/>
    </location>
</feature>
<evidence type="ECO:0008006" key="4">
    <source>
        <dbReference type="Google" id="ProtNLM"/>
    </source>
</evidence>
<feature type="compositionally biased region" description="Basic and acidic residues" evidence="1">
    <location>
        <begin position="236"/>
        <end position="247"/>
    </location>
</feature>
<feature type="compositionally biased region" description="Basic residues" evidence="1">
    <location>
        <begin position="678"/>
        <end position="691"/>
    </location>
</feature>
<feature type="compositionally biased region" description="Basic and acidic residues" evidence="1">
    <location>
        <begin position="321"/>
        <end position="333"/>
    </location>
</feature>
<dbReference type="OMA" id="DNRIDYM"/>
<feature type="region of interest" description="Disordered" evidence="1">
    <location>
        <begin position="834"/>
        <end position="902"/>
    </location>
</feature>
<dbReference type="GO" id="GO:0035361">
    <property type="term" value="C:Cul8-RING ubiquitin ligase complex"/>
    <property type="evidence" value="ECO:0007669"/>
    <property type="project" value="TreeGrafter"/>
</dbReference>
<dbReference type="GO" id="GO:0031297">
    <property type="term" value="P:replication fork processing"/>
    <property type="evidence" value="ECO:0007669"/>
    <property type="project" value="InterPro"/>
</dbReference>
<feature type="compositionally biased region" description="Basic and acidic residues" evidence="1">
    <location>
        <begin position="30"/>
        <end position="39"/>
    </location>
</feature>
<organism evidence="2 3">
    <name type="scientific">Aspergillus novofumigatus (strain IBT 16806)</name>
    <dbReference type="NCBI Taxonomy" id="1392255"/>
    <lineage>
        <taxon>Eukaryota</taxon>
        <taxon>Fungi</taxon>
        <taxon>Dikarya</taxon>
        <taxon>Ascomycota</taxon>
        <taxon>Pezizomycotina</taxon>
        <taxon>Eurotiomycetes</taxon>
        <taxon>Eurotiomycetidae</taxon>
        <taxon>Eurotiales</taxon>
        <taxon>Aspergillaceae</taxon>
        <taxon>Aspergillus</taxon>
        <taxon>Aspergillus subgen. Fumigati</taxon>
    </lineage>
</organism>
<dbReference type="EMBL" id="MSZS01000001">
    <property type="protein sequence ID" value="PKX99098.1"/>
    <property type="molecule type" value="Genomic_DNA"/>
</dbReference>
<feature type="compositionally biased region" description="Low complexity" evidence="1">
    <location>
        <begin position="135"/>
        <end position="158"/>
    </location>
</feature>
<feature type="region of interest" description="Disordered" evidence="1">
    <location>
        <begin position="543"/>
        <end position="612"/>
    </location>
</feature>
<evidence type="ECO:0000313" key="2">
    <source>
        <dbReference type="EMBL" id="PKX99098.1"/>
    </source>
</evidence>
<gene>
    <name evidence="2" type="ORF">P174DRAFT_447641</name>
</gene>